<keyword evidence="5" id="KW-0004">4Fe-4S</keyword>
<dbReference type="Pfam" id="PF10589">
    <property type="entry name" value="NADH_4Fe-4S"/>
    <property type="match status" value="1"/>
</dbReference>
<keyword evidence="8" id="KW-0411">Iron-sulfur</keyword>
<dbReference type="Gene3D" id="6.10.250.1450">
    <property type="match status" value="1"/>
</dbReference>
<protein>
    <recommendedName>
        <fullName evidence="4">NADH-quinone oxidoreductase subunit F</fullName>
    </recommendedName>
    <alternativeName>
        <fullName evidence="9">NADH dehydrogenase I subunit F</fullName>
    </alternativeName>
    <alternativeName>
        <fullName evidence="10">NDH-1 subunit F</fullName>
    </alternativeName>
</protein>
<dbReference type="RefSeq" id="WP_090180388.1">
    <property type="nucleotide sequence ID" value="NZ_LT629705.1"/>
</dbReference>
<dbReference type="GO" id="GO:0046872">
    <property type="term" value="F:metal ion binding"/>
    <property type="evidence" value="ECO:0007669"/>
    <property type="project" value="UniProtKB-KW"/>
</dbReference>
<comment type="cofactor">
    <cofactor evidence="1">
        <name>FMN</name>
        <dbReference type="ChEBI" id="CHEBI:58210"/>
    </cofactor>
</comment>
<dbReference type="Pfam" id="PF01512">
    <property type="entry name" value="Complex1_51K"/>
    <property type="match status" value="1"/>
</dbReference>
<keyword evidence="7" id="KW-0408">Iron</keyword>
<evidence type="ECO:0000256" key="8">
    <source>
        <dbReference type="ARBA" id="ARBA00023014"/>
    </source>
</evidence>
<evidence type="ECO:0000256" key="3">
    <source>
        <dbReference type="ARBA" id="ARBA00007523"/>
    </source>
</evidence>
<evidence type="ECO:0000256" key="5">
    <source>
        <dbReference type="ARBA" id="ARBA00022485"/>
    </source>
</evidence>
<dbReference type="PANTHER" id="PTHR43578">
    <property type="entry name" value="NADH-QUINONE OXIDOREDUCTASE SUBUNIT F"/>
    <property type="match status" value="1"/>
</dbReference>
<evidence type="ECO:0000256" key="6">
    <source>
        <dbReference type="ARBA" id="ARBA00022723"/>
    </source>
</evidence>
<name>A0A1H0H6Z6_9PSED</name>
<gene>
    <name evidence="12" type="ORF">SAMN04489798_2154</name>
</gene>
<dbReference type="PROSITE" id="PS00644">
    <property type="entry name" value="COMPLEX1_51K_1"/>
    <property type="match status" value="1"/>
</dbReference>
<dbReference type="SMART" id="SM00928">
    <property type="entry name" value="NADH_4Fe-4S"/>
    <property type="match status" value="1"/>
</dbReference>
<comment type="similarity">
    <text evidence="3">Belongs to the complex I 51 kDa subunit family.</text>
</comment>
<dbReference type="PROSITE" id="PS00645">
    <property type="entry name" value="COMPLEX1_51K_2"/>
    <property type="match status" value="1"/>
</dbReference>
<reference evidence="12 13" key="1">
    <citation type="submission" date="2016-10" db="EMBL/GenBank/DDBJ databases">
        <authorList>
            <person name="de Groot N.N."/>
        </authorList>
    </citation>
    <scope>NUCLEOTIDE SEQUENCE [LARGE SCALE GENOMIC DNA]</scope>
    <source>
        <strain evidence="12 13">CECT 7543</strain>
    </source>
</reference>
<dbReference type="InterPro" id="IPR019575">
    <property type="entry name" value="Nuop51_4Fe4S-bd"/>
</dbReference>
<accession>A0A1H0H6Z6</accession>
<dbReference type="InterPro" id="IPR037207">
    <property type="entry name" value="Nuop51_4Fe4S-bd_sf"/>
</dbReference>
<dbReference type="Gene3D" id="3.10.20.600">
    <property type="match status" value="1"/>
</dbReference>
<dbReference type="GO" id="GO:0008137">
    <property type="term" value="F:NADH dehydrogenase (ubiquinone) activity"/>
    <property type="evidence" value="ECO:0007669"/>
    <property type="project" value="InterPro"/>
</dbReference>
<evidence type="ECO:0000259" key="11">
    <source>
        <dbReference type="SMART" id="SM00928"/>
    </source>
</evidence>
<dbReference type="PANTHER" id="PTHR43578:SF3">
    <property type="entry name" value="NADH-QUINONE OXIDOREDUCTASE SUBUNIT F"/>
    <property type="match status" value="1"/>
</dbReference>
<evidence type="ECO:0000256" key="10">
    <source>
        <dbReference type="ARBA" id="ARBA00032787"/>
    </source>
</evidence>
<feature type="domain" description="NADH-ubiquinone oxidoreductase 51kDa subunit iron-sulphur binding" evidence="11">
    <location>
        <begin position="421"/>
        <end position="466"/>
    </location>
</feature>
<dbReference type="SUPFAM" id="SSF140490">
    <property type="entry name" value="Nqo1C-terminal domain-like"/>
    <property type="match status" value="1"/>
</dbReference>
<evidence type="ECO:0000313" key="13">
    <source>
        <dbReference type="Proteomes" id="UP000198827"/>
    </source>
</evidence>
<comment type="cofactor">
    <cofactor evidence="2">
        <name>[4Fe-4S] cluster</name>
        <dbReference type="ChEBI" id="CHEBI:49883"/>
    </cofactor>
</comment>
<dbReference type="EMBL" id="LT629705">
    <property type="protein sequence ID" value="SDO14691.1"/>
    <property type="molecule type" value="Genomic_DNA"/>
</dbReference>
<dbReference type="OrthoDB" id="9805533at2"/>
<dbReference type="FunFam" id="3.40.50.11540:FF:000001">
    <property type="entry name" value="NADH dehydrogenase [ubiquinone] flavoprotein 1, mitochondrial"/>
    <property type="match status" value="1"/>
</dbReference>
<dbReference type="CDD" id="cd03063">
    <property type="entry name" value="TRX_Fd_FDH_beta"/>
    <property type="match status" value="1"/>
</dbReference>
<proteinExistence type="inferred from homology"/>
<evidence type="ECO:0000313" key="12">
    <source>
        <dbReference type="EMBL" id="SDO14691.1"/>
    </source>
</evidence>
<evidence type="ECO:0000256" key="7">
    <source>
        <dbReference type="ARBA" id="ARBA00023004"/>
    </source>
</evidence>
<dbReference type="AlphaFoldDB" id="A0A1H0H6Z6"/>
<dbReference type="Proteomes" id="UP000198827">
    <property type="component" value="Chromosome I"/>
</dbReference>
<dbReference type="Gene3D" id="3.40.50.11540">
    <property type="entry name" value="NADH-ubiquinone oxidoreductase 51kDa subunit"/>
    <property type="match status" value="1"/>
</dbReference>
<dbReference type="GO" id="GO:0051539">
    <property type="term" value="F:4 iron, 4 sulfur cluster binding"/>
    <property type="evidence" value="ECO:0007669"/>
    <property type="project" value="UniProtKB-KW"/>
</dbReference>
<dbReference type="InterPro" id="IPR001949">
    <property type="entry name" value="NADH-UbQ_OxRdtase_51kDa_CS"/>
</dbReference>
<evidence type="ECO:0000256" key="4">
    <source>
        <dbReference type="ARBA" id="ARBA00019901"/>
    </source>
</evidence>
<evidence type="ECO:0000256" key="2">
    <source>
        <dbReference type="ARBA" id="ARBA00001966"/>
    </source>
</evidence>
<evidence type="ECO:0000256" key="9">
    <source>
        <dbReference type="ARBA" id="ARBA00031578"/>
    </source>
</evidence>
<dbReference type="GO" id="GO:0010181">
    <property type="term" value="F:FMN binding"/>
    <property type="evidence" value="ECO:0007669"/>
    <property type="project" value="InterPro"/>
</dbReference>
<dbReference type="SUPFAM" id="SSF142019">
    <property type="entry name" value="Nqo1 FMN-binding domain-like"/>
    <property type="match status" value="1"/>
</dbReference>
<dbReference type="InterPro" id="IPR037225">
    <property type="entry name" value="Nuo51_FMN-bd_sf"/>
</dbReference>
<sequence length="515" mass="54427">MMPSLYLTCDSLARAVGADDVALALSNQTNVDLQRTSSRGLYWLEPLLEVDTPQGRIGFGPLTAADVPSVLDALQGEPSAHPLALGLVEELPYLKSQQRLLFARAGITQPLSLDDYRTHGGFEGLKRAVTIGGEQAATEVFDSGLRGRGGAAFPAGIKWRTVRATQAAQKYIVCNADEGDSGTFADRMLMEGDPFLLIEGMAIAGITVGATYGYIYVRSEYPQAVATLRAALEIARSNGYLGANVGGSGLAFDMEVRVGAGAYICGEETALLDSLEGKRGIVRAKPPIPALQGLFGLPTLVHNVLTLASVPLILAKGAQFYRDFGMGRSLGTMPFQLAGNIRHGGLVERAFGLTLRELVEEYGGGTASGRPLKAAQVGGPLGTWVPPSQFDTPLDYEAFAAIGAMLGHGGVVVADDTVDMAQMARFAMQFCAEESCGKCTPCRIGSTRGVEVIDRLLAAPDQSGREEQVIILKDLCDTMQYGSLCALGGMAPFPVASALKYFPADFGLQSSEADQ</sequence>
<organism evidence="12 13">
    <name type="scientific">Pseudomonas arsenicoxydans</name>
    <dbReference type="NCBI Taxonomy" id="702115"/>
    <lineage>
        <taxon>Bacteria</taxon>
        <taxon>Pseudomonadati</taxon>
        <taxon>Pseudomonadota</taxon>
        <taxon>Gammaproteobacteria</taxon>
        <taxon>Pseudomonadales</taxon>
        <taxon>Pseudomonadaceae</taxon>
        <taxon>Pseudomonas</taxon>
    </lineage>
</organism>
<dbReference type="Gene3D" id="1.20.1440.230">
    <property type="entry name" value="NADH-ubiquinone oxidoreductase 51kDa subunit, iron-sulphur binding domain"/>
    <property type="match status" value="1"/>
</dbReference>
<dbReference type="SUPFAM" id="SSF142984">
    <property type="entry name" value="Nqo1 middle domain-like"/>
    <property type="match status" value="1"/>
</dbReference>
<evidence type="ECO:0000256" key="1">
    <source>
        <dbReference type="ARBA" id="ARBA00001917"/>
    </source>
</evidence>
<dbReference type="InterPro" id="IPR011538">
    <property type="entry name" value="Nuo51_FMN-bd"/>
</dbReference>
<keyword evidence="6" id="KW-0479">Metal-binding</keyword>